<accession>W8F552</accession>
<sequence length="372" mass="38754">MTQRMMKTILLLTLWAILSCLSVSAQGQNQPDLVVVAPFDTPTSVLAGGTAYMAANIKNQGTNGSQFNCIGYYLSGDATWDATDTFLGTTCQSLLFPGQSGTCAVTARFPLVPDGSYRLVLVADPLNAERESDETNNVVSFPLTITTGTVALPDLELWRPSLSFSALPAGGSTGVFSFIYNRGPVGAAAHEIGFYLSVDTVFSAASDVLLGTVTNSSLGGVTGGGTGVGSIFSAPVLTVPLTTAPGNYYLVVMIDPRNMVIESNENNNSRALALRVTGSVTATGLAASATGIEVQPNPVERGAPILVKLSNPRATQPLTAMLTDALGRPVTGTSIVMGGTWARIETTQMPSGLYLLHVGGAGQQMVRRIVVQ</sequence>
<protein>
    <recommendedName>
        <fullName evidence="2">CARDB domain-containing protein</fullName>
    </recommendedName>
</protein>
<feature type="domain" description="CARDB" evidence="2">
    <location>
        <begin position="173"/>
        <end position="270"/>
    </location>
</feature>
<name>W8F552_9BACT</name>
<evidence type="ECO:0000313" key="4">
    <source>
        <dbReference type="Proteomes" id="UP000019423"/>
    </source>
</evidence>
<feature type="signal peptide" evidence="1">
    <location>
        <begin position="1"/>
        <end position="25"/>
    </location>
</feature>
<dbReference type="PROSITE" id="PS51257">
    <property type="entry name" value="PROKAR_LIPOPROTEIN"/>
    <property type="match status" value="1"/>
</dbReference>
<dbReference type="EMBL" id="CP007145">
    <property type="protein sequence ID" value="AHJ99167.1"/>
    <property type="molecule type" value="Genomic_DNA"/>
</dbReference>
<dbReference type="PATRIC" id="fig|1227739.3.peg.3729"/>
<dbReference type="HOGENOM" id="CLU_743497_0_0_10"/>
<dbReference type="InterPro" id="IPR026444">
    <property type="entry name" value="Secre_tail"/>
</dbReference>
<dbReference type="Gene3D" id="2.60.40.10">
    <property type="entry name" value="Immunoglobulins"/>
    <property type="match status" value="2"/>
</dbReference>
<feature type="domain" description="CARDB" evidence="2">
    <location>
        <begin position="30"/>
        <end position="140"/>
    </location>
</feature>
<evidence type="ECO:0000259" key="2">
    <source>
        <dbReference type="Pfam" id="PF07705"/>
    </source>
</evidence>
<keyword evidence="4" id="KW-1185">Reference proteome</keyword>
<evidence type="ECO:0000256" key="1">
    <source>
        <dbReference type="SAM" id="SignalP"/>
    </source>
</evidence>
<reference evidence="3 4" key="1">
    <citation type="submission" date="2014-01" db="EMBL/GenBank/DDBJ databases">
        <title>Complete genome sequence of ionizing-radiation resistance bacterium Hymenobacter swuensis DY53.</title>
        <authorList>
            <person name="Jung J.-H."/>
            <person name="Jeong S.-W."/>
            <person name="Joe M.-H."/>
            <person name="Cho y.-j."/>
            <person name="Kim M.-K."/>
            <person name="Lim S.-Y."/>
        </authorList>
    </citation>
    <scope>NUCLEOTIDE SEQUENCE [LARGE SCALE GENOMIC DNA]</scope>
    <source>
        <strain evidence="3 4">DY53</strain>
    </source>
</reference>
<keyword evidence="1" id="KW-0732">Signal</keyword>
<dbReference type="Proteomes" id="UP000019423">
    <property type="component" value="Chromosome"/>
</dbReference>
<gene>
    <name evidence="3" type="ORF">Hsw_3572</name>
</gene>
<dbReference type="InterPro" id="IPR013783">
    <property type="entry name" value="Ig-like_fold"/>
</dbReference>
<dbReference type="STRING" id="1227739.Hsw_3572"/>
<evidence type="ECO:0000313" key="3">
    <source>
        <dbReference type="EMBL" id="AHJ99167.1"/>
    </source>
</evidence>
<organism evidence="3 4">
    <name type="scientific">Hymenobacter swuensis DY53</name>
    <dbReference type="NCBI Taxonomy" id="1227739"/>
    <lineage>
        <taxon>Bacteria</taxon>
        <taxon>Pseudomonadati</taxon>
        <taxon>Bacteroidota</taxon>
        <taxon>Cytophagia</taxon>
        <taxon>Cytophagales</taxon>
        <taxon>Hymenobacteraceae</taxon>
        <taxon>Hymenobacter</taxon>
    </lineage>
</organism>
<dbReference type="eggNOG" id="COG1572">
    <property type="taxonomic scope" value="Bacteria"/>
</dbReference>
<dbReference type="InterPro" id="IPR011635">
    <property type="entry name" value="CARDB"/>
</dbReference>
<feature type="chain" id="PRO_5004908287" description="CARDB domain-containing protein" evidence="1">
    <location>
        <begin position="26"/>
        <end position="372"/>
    </location>
</feature>
<proteinExistence type="predicted"/>
<dbReference type="NCBIfam" id="TIGR04183">
    <property type="entry name" value="Por_Secre_tail"/>
    <property type="match status" value="1"/>
</dbReference>
<dbReference type="KEGG" id="hsw:Hsw_3572"/>
<dbReference type="AlphaFoldDB" id="W8F552"/>
<dbReference type="Pfam" id="PF07705">
    <property type="entry name" value="CARDB"/>
    <property type="match status" value="2"/>
</dbReference>